<dbReference type="AlphaFoldDB" id="A0A2T5GF78"/>
<sequence length="53" mass="6048">MAVPWRIILLGTAMAELAALVLSRRLPWWVKAVKAVALTRPSVRRLVFHVRLD</sequence>
<protein>
    <submittedName>
        <fullName evidence="1">Uncharacterized protein</fullName>
    </submittedName>
</protein>
<comment type="caution">
    <text evidence="1">The sequence shown here is derived from an EMBL/GenBank/DDBJ whole genome shotgun (WGS) entry which is preliminary data.</text>
</comment>
<organism evidence="1 2">
    <name type="scientific">Hydrogenibacillus schlegelii</name>
    <name type="common">Bacillus schlegelii</name>
    <dbReference type="NCBI Taxonomy" id="1484"/>
    <lineage>
        <taxon>Bacteria</taxon>
        <taxon>Bacillati</taxon>
        <taxon>Bacillota</taxon>
        <taxon>Bacilli</taxon>
        <taxon>Bacillales</taxon>
        <taxon>Bacillales Family X. Incertae Sedis</taxon>
        <taxon>Hydrogenibacillus</taxon>
    </lineage>
</organism>
<dbReference type="EMBL" id="PEBV01000001">
    <property type="protein sequence ID" value="PTQ54838.1"/>
    <property type="molecule type" value="Genomic_DNA"/>
</dbReference>
<dbReference type="RefSeq" id="WP_169816906.1">
    <property type="nucleotide sequence ID" value="NZ_CBCSAS010000029.1"/>
</dbReference>
<evidence type="ECO:0000313" key="2">
    <source>
        <dbReference type="Proteomes" id="UP000244180"/>
    </source>
</evidence>
<evidence type="ECO:0000313" key="1">
    <source>
        <dbReference type="EMBL" id="PTQ54838.1"/>
    </source>
</evidence>
<dbReference type="Proteomes" id="UP000244180">
    <property type="component" value="Unassembled WGS sequence"/>
</dbReference>
<name>A0A2T5GF78_HYDSH</name>
<accession>A0A2T5GF78</accession>
<reference evidence="1 2" key="1">
    <citation type="submission" date="2017-08" db="EMBL/GenBank/DDBJ databases">
        <title>Burning lignite coal seam in the remote Altai Mountains harbors a hydrogen-driven thermophilic microbial community.</title>
        <authorList>
            <person name="Kadnikov V.V."/>
            <person name="Mardanov A.V."/>
            <person name="Ivasenko D."/>
            <person name="Beletsky A.V."/>
            <person name="Karnachuk O.V."/>
            <person name="Ravin N.V."/>
        </authorList>
    </citation>
    <scope>NUCLEOTIDE SEQUENCE [LARGE SCALE GENOMIC DNA]</scope>
    <source>
        <strain evidence="1">AL33</strain>
    </source>
</reference>
<proteinExistence type="predicted"/>
<gene>
    <name evidence="1" type="ORF">HSCHL_1781</name>
</gene>